<evidence type="ECO:0000256" key="3">
    <source>
        <dbReference type="ARBA" id="ARBA00022737"/>
    </source>
</evidence>
<dbReference type="Proteomes" id="UP001217089">
    <property type="component" value="Unassembled WGS sequence"/>
</dbReference>
<dbReference type="Pfam" id="PF13877">
    <property type="entry name" value="RPAP3_C"/>
    <property type="match status" value="1"/>
</dbReference>
<gene>
    <name evidence="8" type="ORF">KUTeg_008290</name>
</gene>
<comment type="caution">
    <text evidence="8">The sequence shown here is derived from an EMBL/GenBank/DDBJ whole genome shotgun (WGS) entry which is preliminary data.</text>
</comment>
<feature type="region of interest" description="Disordered" evidence="6">
    <location>
        <begin position="396"/>
        <end position="494"/>
    </location>
</feature>
<keyword evidence="4 5" id="KW-0802">TPR repeat</keyword>
<feature type="compositionally biased region" description="Basic and acidic residues" evidence="6">
    <location>
        <begin position="791"/>
        <end position="828"/>
    </location>
</feature>
<evidence type="ECO:0000313" key="9">
    <source>
        <dbReference type="Proteomes" id="UP001217089"/>
    </source>
</evidence>
<feature type="domain" description="RNA-polymerase II-associated protein 3-like C-terminal" evidence="7">
    <location>
        <begin position="986"/>
        <end position="1041"/>
    </location>
</feature>
<dbReference type="SUPFAM" id="SSF48452">
    <property type="entry name" value="TPR-like"/>
    <property type="match status" value="2"/>
</dbReference>
<feature type="region of interest" description="Disordered" evidence="6">
    <location>
        <begin position="570"/>
        <end position="606"/>
    </location>
</feature>
<dbReference type="SMART" id="SM00028">
    <property type="entry name" value="TPR"/>
    <property type="match status" value="3"/>
</dbReference>
<feature type="compositionally biased region" description="Acidic residues" evidence="6">
    <location>
        <begin position="416"/>
        <end position="430"/>
    </location>
</feature>
<dbReference type="InterPro" id="IPR051982">
    <property type="entry name" value="CiliaryAsmbly_MitoImport"/>
</dbReference>
<dbReference type="PANTHER" id="PTHR45984:SF1">
    <property type="entry name" value="SPAG1 AXONEMAL DYNEIN ASSEMBLY FACTOR"/>
    <property type="match status" value="1"/>
</dbReference>
<organism evidence="8 9">
    <name type="scientific">Tegillarca granosa</name>
    <name type="common">Malaysian cockle</name>
    <name type="synonym">Anadara granosa</name>
    <dbReference type="NCBI Taxonomy" id="220873"/>
    <lineage>
        <taxon>Eukaryota</taxon>
        <taxon>Metazoa</taxon>
        <taxon>Spiralia</taxon>
        <taxon>Lophotrochozoa</taxon>
        <taxon>Mollusca</taxon>
        <taxon>Bivalvia</taxon>
        <taxon>Autobranchia</taxon>
        <taxon>Pteriomorphia</taxon>
        <taxon>Arcoida</taxon>
        <taxon>Arcoidea</taxon>
        <taxon>Arcidae</taxon>
        <taxon>Tegillarca</taxon>
    </lineage>
</organism>
<feature type="compositionally biased region" description="Basic and acidic residues" evidence="6">
    <location>
        <begin position="396"/>
        <end position="415"/>
    </location>
</feature>
<evidence type="ECO:0000256" key="5">
    <source>
        <dbReference type="PROSITE-ProRule" id="PRU00339"/>
    </source>
</evidence>
<feature type="compositionally biased region" description="Low complexity" evidence="6">
    <location>
        <begin position="963"/>
        <end position="976"/>
    </location>
</feature>
<dbReference type="Gene3D" id="1.25.40.10">
    <property type="entry name" value="Tetratricopeptide repeat domain"/>
    <property type="match status" value="2"/>
</dbReference>
<feature type="region of interest" description="Disordered" evidence="6">
    <location>
        <begin position="505"/>
        <end position="524"/>
    </location>
</feature>
<dbReference type="EMBL" id="JARBDR010000342">
    <property type="protein sequence ID" value="KAJ8313729.1"/>
    <property type="molecule type" value="Genomic_DNA"/>
</dbReference>
<keyword evidence="2" id="KW-0963">Cytoplasm</keyword>
<evidence type="ECO:0000313" key="8">
    <source>
        <dbReference type="EMBL" id="KAJ8313729.1"/>
    </source>
</evidence>
<feature type="compositionally biased region" description="Basic and acidic residues" evidence="6">
    <location>
        <begin position="570"/>
        <end position="601"/>
    </location>
</feature>
<evidence type="ECO:0000256" key="2">
    <source>
        <dbReference type="ARBA" id="ARBA00022490"/>
    </source>
</evidence>
<evidence type="ECO:0000259" key="7">
    <source>
        <dbReference type="Pfam" id="PF13877"/>
    </source>
</evidence>
<dbReference type="InterPro" id="IPR019734">
    <property type="entry name" value="TPR_rpt"/>
</dbReference>
<feature type="repeat" description="TPR" evidence="5">
    <location>
        <begin position="349"/>
        <end position="382"/>
    </location>
</feature>
<dbReference type="InterPro" id="IPR011990">
    <property type="entry name" value="TPR-like_helical_dom_sf"/>
</dbReference>
<dbReference type="PROSITE" id="PS50005">
    <property type="entry name" value="TPR"/>
    <property type="match status" value="1"/>
</dbReference>
<feature type="region of interest" description="Disordered" evidence="6">
    <location>
        <begin position="891"/>
        <end position="981"/>
    </location>
</feature>
<evidence type="ECO:0000256" key="4">
    <source>
        <dbReference type="ARBA" id="ARBA00022803"/>
    </source>
</evidence>
<feature type="compositionally biased region" description="Basic and acidic residues" evidence="6">
    <location>
        <begin position="480"/>
        <end position="494"/>
    </location>
</feature>
<feature type="compositionally biased region" description="Polar residues" evidence="6">
    <location>
        <begin position="780"/>
        <end position="790"/>
    </location>
</feature>
<proteinExistence type="predicted"/>
<reference evidence="8 9" key="1">
    <citation type="submission" date="2022-12" db="EMBL/GenBank/DDBJ databases">
        <title>Chromosome-level genome of Tegillarca granosa.</title>
        <authorList>
            <person name="Kim J."/>
        </authorList>
    </citation>
    <scope>NUCLEOTIDE SEQUENCE [LARGE SCALE GENOMIC DNA]</scope>
    <source>
        <strain evidence="8">Teg-2019</strain>
        <tissue evidence="8">Adductor muscle</tissue>
    </source>
</reference>
<dbReference type="PANTHER" id="PTHR45984">
    <property type="entry name" value="RNA (RNA) POLYMERASE II ASSOCIATED PROTEIN HOMOLOG"/>
    <property type="match status" value="1"/>
</dbReference>
<dbReference type="Pfam" id="PF13181">
    <property type="entry name" value="TPR_8"/>
    <property type="match status" value="1"/>
</dbReference>
<keyword evidence="3" id="KW-0677">Repeat</keyword>
<feature type="region of interest" description="Disordered" evidence="6">
    <location>
        <begin position="313"/>
        <end position="340"/>
    </location>
</feature>
<sequence>MIYTYANFFRQITFTKKKLNVHVFSKYYAAIPVLIKHIKGYENLSFHVRLSTCAHVITPLTVSKSVDQVESKSTRLGFNDILNVKLYIDIPERNKNNTVIQNRAVFLTFLISRFNLTASKLGYQKQKIFPEKLKMGETAKLGADNLIFESSTTKKYDIPLSHLDYEYVKKCTNVKEIEKILRVLSRVLRKDKPIMRTSDIDREERQEIQKELEGWHSDMKTTEEMLGHDDEDEDDLPPVRSCNATLNMQGKQESTTIQPEVSNKRVKPRDYREWDKIDIDKELENIDKEEERKPITKTSTKPADIQDYIDTKGMTDEEKELKANREKDKGNEAFRAGDHEEAILEPDNIKALLRRGSAYKGKKEFNKAQIDFEKVLELEPNNKRAKDLLDELAKATKKAEKERKERKEKGRRMVIEEVEGDTEEEEEECQSIEVEQDKSALKSVNGKSGDGKKDSNDEDRKKMNGDASDKPLVNGNMIKNESKTTENVETEKSDILQSDLQKLAKNCENESQSQKELKCGDKLSNEGDKNMQYLGTNSNHMISEKEQIEKHNNQNNHVVQSDGKNSMLEAKENEQNEQVEKVKENSDRQNAEKVSNEHVGENEESEALSLRRPIFIQKKLPDNVSLLREEGNNLFRTGQYSEAVNKYTKADQLVNLSLIHSNRAACYLKTGDCPAAIKDCTTALDLVPHSVKPLLRRASAYEHIERYRMAYVDYKHVLHIDRFADMAHQGSSRCQGHLQQNDGPKWREKLPPLKSVMPWEIPEIVDENDPTSKSIPITIEATSSQPLENNQESRESEQPKPEQKQPEPPKQQQKESEPPKKPVPEQKQPEPPIQQKKQEISVKQLHYTVSPSDAEVDCTKALTMEPENGTSQKMLKRYKDSLEDLTHLIKELNSLKKQMPNKSESAKSQPEKQKTNTSGEKKQRKRMVIQEVESDSDEEEEQIPKKAEMTQPTTNKTEKQTKKSSQNKSSNKRNSTGAAKTVKTMVISNKLDGQMLNMITKCVAEKFVPEGDIDTGYKILYNLCKVPRFQTIAMFLSNAEKKDIQTVFKTLQTTKSDCYSNDDLVKLKKEYGIK</sequence>
<keyword evidence="9" id="KW-1185">Reference proteome</keyword>
<protein>
    <recommendedName>
        <fullName evidence="7">RNA-polymerase II-associated protein 3-like C-terminal domain-containing protein</fullName>
    </recommendedName>
</protein>
<evidence type="ECO:0000256" key="6">
    <source>
        <dbReference type="SAM" id="MobiDB-lite"/>
    </source>
</evidence>
<feature type="region of interest" description="Disordered" evidence="6">
    <location>
        <begin position="780"/>
        <end position="856"/>
    </location>
</feature>
<feature type="compositionally biased region" description="Acidic residues" evidence="6">
    <location>
        <begin position="932"/>
        <end position="941"/>
    </location>
</feature>
<accession>A0ABQ9F8P7</accession>
<comment type="subcellular location">
    <subcellularLocation>
        <location evidence="1">Cytoplasm</location>
    </subcellularLocation>
</comment>
<dbReference type="InterPro" id="IPR025986">
    <property type="entry name" value="RPAP3-like_C"/>
</dbReference>
<feature type="compositionally biased region" description="Basic and acidic residues" evidence="6">
    <location>
        <begin position="449"/>
        <end position="469"/>
    </location>
</feature>
<name>A0ABQ9F8P7_TEGGR</name>
<evidence type="ECO:0000256" key="1">
    <source>
        <dbReference type="ARBA" id="ARBA00004496"/>
    </source>
</evidence>